<sequence length="159" mass="17170">MTAIKSASLAIVDSHSGDRVANTEKPFILALKQGENLFEAILRCADAAHLKSASISGLGGLDNISVAYYNLRTQQYQTKLFEGMHELIALNGNITLLEGKRFLHIHAALGTHEYNVIGGHIMDATVNPSGEITILPLSAPIAREYDSITGLKLMCPLAR</sequence>
<proteinExistence type="predicted"/>
<feature type="domain" description="PPC" evidence="1">
    <location>
        <begin position="21"/>
        <end position="157"/>
    </location>
</feature>
<dbReference type="InterPro" id="IPR025707">
    <property type="entry name" value="DNA_bp_PD1"/>
</dbReference>
<dbReference type="Pfam" id="PF03479">
    <property type="entry name" value="PCC"/>
    <property type="match status" value="1"/>
</dbReference>
<gene>
    <name evidence="2" type="ORF">C8D86_12416</name>
</gene>
<dbReference type="Proteomes" id="UP000254720">
    <property type="component" value="Unassembled WGS sequence"/>
</dbReference>
<evidence type="ECO:0000313" key="3">
    <source>
        <dbReference type="Proteomes" id="UP000254720"/>
    </source>
</evidence>
<accession>A0A370GA59</accession>
<dbReference type="PANTHER" id="PTHR34988:SF1">
    <property type="entry name" value="DNA-BINDING PROTEIN"/>
    <property type="match status" value="1"/>
</dbReference>
<dbReference type="RefSeq" id="WP_170131863.1">
    <property type="nucleotide sequence ID" value="NZ_LR699114.1"/>
</dbReference>
<dbReference type="Gene3D" id="3.30.1330.80">
    <property type="entry name" value="Hypothetical protein, similar to alpha- acetolactate decarboxylase, domain 2"/>
    <property type="match status" value="1"/>
</dbReference>
<dbReference type="PANTHER" id="PTHR34988">
    <property type="entry name" value="PROTEIN, PUTATIVE-RELATED"/>
    <property type="match status" value="1"/>
</dbReference>
<keyword evidence="3" id="KW-1185">Reference proteome</keyword>
<dbReference type="EMBL" id="QQAX01000024">
    <property type="protein sequence ID" value="RDI40066.1"/>
    <property type="molecule type" value="Genomic_DNA"/>
</dbReference>
<dbReference type="SUPFAM" id="SSF117856">
    <property type="entry name" value="AF0104/ALDC/Ptd012-like"/>
    <property type="match status" value="1"/>
</dbReference>
<dbReference type="PROSITE" id="PS51742">
    <property type="entry name" value="PPC"/>
    <property type="match status" value="1"/>
</dbReference>
<reference evidence="2 3" key="1">
    <citation type="submission" date="2018-07" db="EMBL/GenBank/DDBJ databases">
        <title>Genomic Encyclopedia of Type Strains, Phase IV (KMG-IV): sequencing the most valuable type-strain genomes for metagenomic binning, comparative biology and taxonomic classification.</title>
        <authorList>
            <person name="Goeker M."/>
        </authorList>
    </citation>
    <scope>NUCLEOTIDE SEQUENCE [LARGE SCALE GENOMIC DNA]</scope>
    <source>
        <strain evidence="2 3">DSM 16500</strain>
    </source>
</reference>
<evidence type="ECO:0000313" key="2">
    <source>
        <dbReference type="EMBL" id="RDI40066.1"/>
    </source>
</evidence>
<protein>
    <recommendedName>
        <fullName evidence="1">PPC domain-containing protein</fullName>
    </recommendedName>
</protein>
<evidence type="ECO:0000259" key="1">
    <source>
        <dbReference type="PROSITE" id="PS51742"/>
    </source>
</evidence>
<dbReference type="AlphaFoldDB" id="A0A370GA59"/>
<dbReference type="PIRSF" id="PIRSF016702">
    <property type="entry name" value="DNA_bp_PD1"/>
    <property type="match status" value="1"/>
</dbReference>
<dbReference type="CDD" id="cd11378">
    <property type="entry name" value="DUF296"/>
    <property type="match status" value="1"/>
</dbReference>
<comment type="caution">
    <text evidence="2">The sequence shown here is derived from an EMBL/GenBank/DDBJ whole genome shotgun (WGS) entry which is preliminary data.</text>
</comment>
<name>A0A370GA59_9COXI</name>
<organism evidence="2 3">
    <name type="scientific">Aquicella lusitana</name>
    <dbReference type="NCBI Taxonomy" id="254246"/>
    <lineage>
        <taxon>Bacteria</taxon>
        <taxon>Pseudomonadati</taxon>
        <taxon>Pseudomonadota</taxon>
        <taxon>Gammaproteobacteria</taxon>
        <taxon>Legionellales</taxon>
        <taxon>Coxiellaceae</taxon>
        <taxon>Aquicella</taxon>
    </lineage>
</organism>
<dbReference type="InterPro" id="IPR005175">
    <property type="entry name" value="PPC_dom"/>
</dbReference>